<dbReference type="SUPFAM" id="SSF48403">
    <property type="entry name" value="Ankyrin repeat"/>
    <property type="match status" value="1"/>
</dbReference>
<evidence type="ECO:0000313" key="5">
    <source>
        <dbReference type="Proteomes" id="UP001642484"/>
    </source>
</evidence>
<dbReference type="Gene3D" id="1.25.40.20">
    <property type="entry name" value="Ankyrin repeat-containing domain"/>
    <property type="match status" value="1"/>
</dbReference>
<evidence type="ECO:0000313" key="4">
    <source>
        <dbReference type="EMBL" id="CAK9071019.1"/>
    </source>
</evidence>
<feature type="repeat" description="ANK" evidence="3">
    <location>
        <begin position="189"/>
        <end position="221"/>
    </location>
</feature>
<dbReference type="SMART" id="SM00248">
    <property type="entry name" value="ANK"/>
    <property type="match status" value="2"/>
</dbReference>
<evidence type="ECO:0000256" key="3">
    <source>
        <dbReference type="PROSITE-ProRule" id="PRU00023"/>
    </source>
</evidence>
<dbReference type="PRINTS" id="PR01415">
    <property type="entry name" value="ANKYRIN"/>
</dbReference>
<keyword evidence="1" id="KW-0677">Repeat</keyword>
<dbReference type="EMBL" id="CAXAMN010022584">
    <property type="protein sequence ID" value="CAK9071019.1"/>
    <property type="molecule type" value="Genomic_DNA"/>
</dbReference>
<reference evidence="4 5" key="1">
    <citation type="submission" date="2024-02" db="EMBL/GenBank/DDBJ databases">
        <authorList>
            <person name="Chen Y."/>
            <person name="Shah S."/>
            <person name="Dougan E. K."/>
            <person name="Thang M."/>
            <person name="Chan C."/>
        </authorList>
    </citation>
    <scope>NUCLEOTIDE SEQUENCE [LARGE SCALE GENOMIC DNA]</scope>
</reference>
<keyword evidence="2 3" id="KW-0040">ANK repeat</keyword>
<evidence type="ECO:0000256" key="1">
    <source>
        <dbReference type="ARBA" id="ARBA00022737"/>
    </source>
</evidence>
<dbReference type="PROSITE" id="PS50297">
    <property type="entry name" value="ANK_REP_REGION"/>
    <property type="match status" value="2"/>
</dbReference>
<evidence type="ECO:0000256" key="2">
    <source>
        <dbReference type="ARBA" id="ARBA00023043"/>
    </source>
</evidence>
<feature type="repeat" description="ANK" evidence="3">
    <location>
        <begin position="222"/>
        <end position="258"/>
    </location>
</feature>
<name>A0ABP0P7U3_9DINO</name>
<sequence>MPPVAYKRGWVASAPEDLLKDALKTAEEASDPQDLLEVARPEEAWELQGDSWVLTLAAASASELTLDCAKEALRISGLEGDRSVSWPRSFTDEAESKITARFSKKQNLLFVTLPADLEASPAPSAPSASAKPKLKQAVEGGYAYAMPQDAEAEDMAVLLMLHSSCALGDAAAVRRLLPVTKDVDALDELGATALEKACLVGHVEVAELLLAKGADAQGIQGAPSTPLHRAAALGDGPKTHRLLKLLLDHGANPNLKDSSGRLAADLFADAAGWQLPLGPSYSQWTARKDAMLVDFGSDDRAVQLNDMLTRSAIFIPLWIMYARIAQRSIQIGGA</sequence>
<accession>A0ABP0P7U3</accession>
<dbReference type="InterPro" id="IPR002110">
    <property type="entry name" value="Ankyrin_rpt"/>
</dbReference>
<dbReference type="Proteomes" id="UP001642484">
    <property type="component" value="Unassembled WGS sequence"/>
</dbReference>
<protein>
    <submittedName>
        <fullName evidence="4">Uncharacterized protein</fullName>
    </submittedName>
</protein>
<dbReference type="PROSITE" id="PS50088">
    <property type="entry name" value="ANK_REPEAT"/>
    <property type="match status" value="2"/>
</dbReference>
<keyword evidence="5" id="KW-1185">Reference proteome</keyword>
<dbReference type="PANTHER" id="PTHR24171">
    <property type="entry name" value="ANKYRIN REPEAT DOMAIN-CONTAINING PROTEIN 39-RELATED"/>
    <property type="match status" value="1"/>
</dbReference>
<dbReference type="Pfam" id="PF12796">
    <property type="entry name" value="Ank_2"/>
    <property type="match status" value="1"/>
</dbReference>
<gene>
    <name evidence="4" type="ORF">CCMP2556_LOCUS34945</name>
</gene>
<comment type="caution">
    <text evidence="4">The sequence shown here is derived from an EMBL/GenBank/DDBJ whole genome shotgun (WGS) entry which is preliminary data.</text>
</comment>
<proteinExistence type="predicted"/>
<dbReference type="InterPro" id="IPR036770">
    <property type="entry name" value="Ankyrin_rpt-contain_sf"/>
</dbReference>
<organism evidence="4 5">
    <name type="scientific">Durusdinium trenchii</name>
    <dbReference type="NCBI Taxonomy" id="1381693"/>
    <lineage>
        <taxon>Eukaryota</taxon>
        <taxon>Sar</taxon>
        <taxon>Alveolata</taxon>
        <taxon>Dinophyceae</taxon>
        <taxon>Suessiales</taxon>
        <taxon>Symbiodiniaceae</taxon>
        <taxon>Durusdinium</taxon>
    </lineage>
</organism>